<dbReference type="SUPFAM" id="SSF48371">
    <property type="entry name" value="ARM repeat"/>
    <property type="match status" value="1"/>
</dbReference>
<gene>
    <name evidence="4" type="ORF">HOLleu_17304</name>
</gene>
<feature type="region of interest" description="Disordered" evidence="3">
    <location>
        <begin position="398"/>
        <end position="417"/>
    </location>
</feature>
<dbReference type="InterPro" id="IPR016024">
    <property type="entry name" value="ARM-type_fold"/>
</dbReference>
<evidence type="ECO:0000256" key="2">
    <source>
        <dbReference type="ARBA" id="ARBA00014933"/>
    </source>
</evidence>
<dbReference type="Proteomes" id="UP001152320">
    <property type="component" value="Chromosome 7"/>
</dbReference>
<evidence type="ECO:0000313" key="4">
    <source>
        <dbReference type="EMBL" id="KAJ8039549.1"/>
    </source>
</evidence>
<dbReference type="GO" id="GO:0043248">
    <property type="term" value="P:proteasome assembly"/>
    <property type="evidence" value="ECO:0007669"/>
    <property type="project" value="InterPro"/>
</dbReference>
<dbReference type="PANTHER" id="PTHR13554:SF10">
    <property type="entry name" value="26S PROTEASOME NON-ATPASE REGULATORY SUBUNIT 5"/>
    <property type="match status" value="1"/>
</dbReference>
<dbReference type="Pfam" id="PF10508">
    <property type="entry name" value="Proteasom_PSMB"/>
    <property type="match status" value="3"/>
</dbReference>
<keyword evidence="5" id="KW-1185">Reference proteome</keyword>
<keyword evidence="4" id="KW-0647">Proteasome</keyword>
<sequence length="562" mass="62714">MYAELLFVVGWNGEALEVGVDILSRLLDCLDPTVVLAQLRDELYMGMGHPHERIRQVCIHQIERLVDDEVGLNNLKNDSEMLANVISTVADESLAVSKLSMKSLIAVGKDPAGASQLFEGPLQPQMIRVAATNETIRYRVFEEMKRRKRGRAGGVKKRMKQCGNRPYLPTIIMGNVQSLCNKMDELCGSVKYLSDFRNASILSFTETWLTDNHTDDCVSVDGFKIIRGDRDLEAAGKRSGGATSLPALEKVNRSGLLGQLLSDLHTEDDLVQLNAIEMLCALVDSPHGIVFLEKEGVLRKMEEMLVEAEADPSQGFLLPELVKFFGILSRHQPKELSEKYPAFLQCCFHLLESCETSLLNIAVETIGFVGSSTDGKRALNKQGMVDVDHLDIHGRGIVHPREAHPGPTNRSQSEGAVSTGMSLLSSGKVTKEQLNEDLEGMLQQWFEQVSTKPMDLILSLCQQPFLEIRCPALSILQALCDHKWAQTQLLNRPGFQEYLLDRSTEHEKIGKESKYAVVKALAEAYHTGEIFGRPYLLKLREYVRDGPFYVQTQSEVVVEGNR</sequence>
<dbReference type="EMBL" id="JAIZAY010000007">
    <property type="protein sequence ID" value="KAJ8039549.1"/>
    <property type="molecule type" value="Genomic_DNA"/>
</dbReference>
<protein>
    <recommendedName>
        <fullName evidence="2">26S proteasome non-ATPase regulatory subunit 5</fullName>
    </recommendedName>
</protein>
<comment type="caution">
    <text evidence="4">The sequence shown here is derived from an EMBL/GenBank/DDBJ whole genome shotgun (WGS) entry which is preliminary data.</text>
</comment>
<dbReference type="PANTHER" id="PTHR13554">
    <property type="entry name" value="26S PROTEASOME NON-ATPASE REGULATORY SUBUNIT 5-RELATED"/>
    <property type="match status" value="1"/>
</dbReference>
<evidence type="ECO:0000313" key="5">
    <source>
        <dbReference type="Proteomes" id="UP001152320"/>
    </source>
</evidence>
<evidence type="ECO:0000256" key="3">
    <source>
        <dbReference type="SAM" id="MobiDB-lite"/>
    </source>
</evidence>
<accession>A0A9Q1C7H6</accession>
<dbReference type="OrthoDB" id="10250600at2759"/>
<dbReference type="InterPro" id="IPR011989">
    <property type="entry name" value="ARM-like"/>
</dbReference>
<comment type="similarity">
    <text evidence="1">Belongs to the proteasome subunit S5B/HSM3 family.</text>
</comment>
<reference evidence="4" key="1">
    <citation type="submission" date="2021-10" db="EMBL/GenBank/DDBJ databases">
        <title>Tropical sea cucumber genome reveals ecological adaptation and Cuvierian tubules defense mechanism.</title>
        <authorList>
            <person name="Chen T."/>
        </authorList>
    </citation>
    <scope>NUCLEOTIDE SEQUENCE</scope>
    <source>
        <strain evidence="4">Nanhai2018</strain>
        <tissue evidence="4">Muscle</tissue>
    </source>
</reference>
<dbReference type="Gene3D" id="1.25.10.10">
    <property type="entry name" value="Leucine-rich Repeat Variant"/>
    <property type="match status" value="1"/>
</dbReference>
<dbReference type="GO" id="GO:0005829">
    <property type="term" value="C:cytosol"/>
    <property type="evidence" value="ECO:0007669"/>
    <property type="project" value="TreeGrafter"/>
</dbReference>
<dbReference type="InterPro" id="IPR019538">
    <property type="entry name" value="PSMD5"/>
</dbReference>
<proteinExistence type="inferred from homology"/>
<dbReference type="AlphaFoldDB" id="A0A9Q1C7H6"/>
<organism evidence="4 5">
    <name type="scientific">Holothuria leucospilota</name>
    <name type="common">Black long sea cucumber</name>
    <name type="synonym">Mertensiothuria leucospilota</name>
    <dbReference type="NCBI Taxonomy" id="206669"/>
    <lineage>
        <taxon>Eukaryota</taxon>
        <taxon>Metazoa</taxon>
        <taxon>Echinodermata</taxon>
        <taxon>Eleutherozoa</taxon>
        <taxon>Echinozoa</taxon>
        <taxon>Holothuroidea</taxon>
        <taxon>Aspidochirotacea</taxon>
        <taxon>Aspidochirotida</taxon>
        <taxon>Holothuriidae</taxon>
        <taxon>Holothuria</taxon>
    </lineage>
</organism>
<dbReference type="GO" id="GO:0000502">
    <property type="term" value="C:proteasome complex"/>
    <property type="evidence" value="ECO:0007669"/>
    <property type="project" value="UniProtKB-KW"/>
</dbReference>
<feature type="compositionally biased region" description="Polar residues" evidence="3">
    <location>
        <begin position="408"/>
        <end position="417"/>
    </location>
</feature>
<name>A0A9Q1C7H6_HOLLE</name>
<evidence type="ECO:0000256" key="1">
    <source>
        <dbReference type="ARBA" id="ARBA00006823"/>
    </source>
</evidence>